<evidence type="ECO:0000256" key="5">
    <source>
        <dbReference type="ARBA" id="ARBA00023014"/>
    </source>
</evidence>
<keyword evidence="3" id="KW-0479">Metal-binding</keyword>
<dbReference type="AlphaFoldDB" id="A0A0E3M739"/>
<evidence type="ECO:0000259" key="6">
    <source>
        <dbReference type="PROSITE" id="PS51918"/>
    </source>
</evidence>
<dbReference type="STRING" id="1548.CSCA_1234"/>
<evidence type="ECO:0000256" key="2">
    <source>
        <dbReference type="ARBA" id="ARBA00022691"/>
    </source>
</evidence>
<accession>A0A0E3M739</accession>
<proteinExistence type="predicted"/>
<dbReference type="Gene3D" id="3.20.20.70">
    <property type="entry name" value="Aldolase class I"/>
    <property type="match status" value="1"/>
</dbReference>
<dbReference type="KEGG" id="csq:CSCA_1234"/>
<dbReference type="SMART" id="SM00729">
    <property type="entry name" value="Elp3"/>
    <property type="match status" value="1"/>
</dbReference>
<keyword evidence="2" id="KW-0949">S-adenosyl-L-methionine</keyword>
<dbReference type="InterPro" id="IPR051198">
    <property type="entry name" value="BchE-like"/>
</dbReference>
<keyword evidence="4" id="KW-0408">Iron</keyword>
<dbReference type="GO" id="GO:0046872">
    <property type="term" value="F:metal ion binding"/>
    <property type="evidence" value="ECO:0007669"/>
    <property type="project" value="UniProtKB-KW"/>
</dbReference>
<dbReference type="SFLD" id="SFLDG01082">
    <property type="entry name" value="B12-binding_domain_containing"/>
    <property type="match status" value="1"/>
</dbReference>
<dbReference type="PROSITE" id="PS51918">
    <property type="entry name" value="RADICAL_SAM"/>
    <property type="match status" value="1"/>
</dbReference>
<dbReference type="InterPro" id="IPR058240">
    <property type="entry name" value="rSAM_sf"/>
</dbReference>
<dbReference type="GO" id="GO:0003824">
    <property type="term" value="F:catalytic activity"/>
    <property type="evidence" value="ECO:0007669"/>
    <property type="project" value="InterPro"/>
</dbReference>
<dbReference type="PANTHER" id="PTHR43409:SF4">
    <property type="entry name" value="RADICAL SAM SUPERFAMILY PROTEIN"/>
    <property type="match status" value="1"/>
</dbReference>
<organism evidence="7 8">
    <name type="scientific">Clostridium scatologenes</name>
    <dbReference type="NCBI Taxonomy" id="1548"/>
    <lineage>
        <taxon>Bacteria</taxon>
        <taxon>Bacillati</taxon>
        <taxon>Bacillota</taxon>
        <taxon>Clostridia</taxon>
        <taxon>Eubacteriales</taxon>
        <taxon>Clostridiaceae</taxon>
        <taxon>Clostridium</taxon>
    </lineage>
</organism>
<dbReference type="CDD" id="cd01335">
    <property type="entry name" value="Radical_SAM"/>
    <property type="match status" value="1"/>
</dbReference>
<dbReference type="HOGENOM" id="CLU_044464_1_0_9"/>
<dbReference type="GO" id="GO:0051536">
    <property type="term" value="F:iron-sulfur cluster binding"/>
    <property type="evidence" value="ECO:0007669"/>
    <property type="project" value="UniProtKB-KW"/>
</dbReference>
<keyword evidence="8" id="KW-1185">Reference proteome</keyword>
<gene>
    <name evidence="7" type="ORF">CSCA_1234</name>
</gene>
<evidence type="ECO:0000256" key="4">
    <source>
        <dbReference type="ARBA" id="ARBA00023004"/>
    </source>
</evidence>
<name>A0A0E3M739_CLOSL</name>
<dbReference type="Proteomes" id="UP000033115">
    <property type="component" value="Chromosome"/>
</dbReference>
<dbReference type="SUPFAM" id="SSF102114">
    <property type="entry name" value="Radical SAM enzymes"/>
    <property type="match status" value="1"/>
</dbReference>
<feature type="domain" description="Radical SAM core" evidence="6">
    <location>
        <begin position="9"/>
        <end position="246"/>
    </location>
</feature>
<dbReference type="EMBL" id="CP009933">
    <property type="protein sequence ID" value="AKA68359.1"/>
    <property type="molecule type" value="Genomic_DNA"/>
</dbReference>
<protein>
    <submittedName>
        <fullName evidence="7">Radical SAM domain protein</fullName>
    </submittedName>
</protein>
<evidence type="ECO:0000313" key="7">
    <source>
        <dbReference type="EMBL" id="AKA68359.1"/>
    </source>
</evidence>
<evidence type="ECO:0000313" key="8">
    <source>
        <dbReference type="Proteomes" id="UP000033115"/>
    </source>
</evidence>
<evidence type="ECO:0000256" key="3">
    <source>
        <dbReference type="ARBA" id="ARBA00022723"/>
    </source>
</evidence>
<sequence length="289" mass="33027">MEYEGIVYRPPSEAYSLIIQVTIGCSHNKCSFCSMYKDKKFRIRSLEEVYKDLHEARKLYSNVERIFLADGDSLVLKTEMLEKILLKIKKLYPECKRVSAYAAPKDILRKSENELENLKKLGLKMLYMGIESGDDEILQKICKGVTSGEIIEAGKKVKNVGIKLSVTLISGIGGKYKWKKNALESAKIITSIDPDYVGILTLLVEPGTKMYEEVNSGNFELLNPKEIMLETLEFIKNINVTNCIFRSNHPSNYVALRGTFPQDKEKMIALIEDVINGKYEYRPERFRAL</sequence>
<keyword evidence="5" id="KW-0411">Iron-sulfur</keyword>
<dbReference type="PANTHER" id="PTHR43409">
    <property type="entry name" value="ANAEROBIC MAGNESIUM-PROTOPORPHYRIN IX MONOMETHYL ESTER CYCLASE-RELATED"/>
    <property type="match status" value="1"/>
</dbReference>
<dbReference type="RefSeq" id="WP_029162814.1">
    <property type="nucleotide sequence ID" value="NZ_CP009933.1"/>
</dbReference>
<dbReference type="InterPro" id="IPR013785">
    <property type="entry name" value="Aldolase_TIM"/>
</dbReference>
<dbReference type="InterPro" id="IPR006638">
    <property type="entry name" value="Elp3/MiaA/NifB-like_rSAM"/>
</dbReference>
<dbReference type="SFLD" id="SFLDG01095">
    <property type="entry name" value="Uncharacterised_Radical_SAM_Su"/>
    <property type="match status" value="1"/>
</dbReference>
<evidence type="ECO:0000256" key="1">
    <source>
        <dbReference type="ARBA" id="ARBA00001966"/>
    </source>
</evidence>
<reference evidence="7 8" key="1">
    <citation type="journal article" date="2015" name="J. Biotechnol.">
        <title>Complete genome sequence of a malodorant-producing acetogen, Clostridium scatologenes ATCC 25775(T).</title>
        <authorList>
            <person name="Zhu Z."/>
            <person name="Guo T."/>
            <person name="Zheng H."/>
            <person name="Song T."/>
            <person name="Ouyang P."/>
            <person name="Xie J."/>
        </authorList>
    </citation>
    <scope>NUCLEOTIDE SEQUENCE [LARGE SCALE GENOMIC DNA]</scope>
    <source>
        <strain evidence="7 8">ATCC 25775</strain>
    </source>
</reference>
<dbReference type="Pfam" id="PF04055">
    <property type="entry name" value="Radical_SAM"/>
    <property type="match status" value="1"/>
</dbReference>
<comment type="cofactor">
    <cofactor evidence="1">
        <name>[4Fe-4S] cluster</name>
        <dbReference type="ChEBI" id="CHEBI:49883"/>
    </cofactor>
</comment>
<dbReference type="SFLD" id="SFLDS00029">
    <property type="entry name" value="Radical_SAM"/>
    <property type="match status" value="1"/>
</dbReference>
<dbReference type="InterPro" id="IPR007197">
    <property type="entry name" value="rSAM"/>
</dbReference>